<dbReference type="RefSeq" id="WP_146922406.1">
    <property type="nucleotide sequence ID" value="NZ_CP042430.1"/>
</dbReference>
<feature type="compositionally biased region" description="Basic and acidic residues" evidence="1">
    <location>
        <begin position="71"/>
        <end position="80"/>
    </location>
</feature>
<evidence type="ECO:0000256" key="1">
    <source>
        <dbReference type="SAM" id="MobiDB-lite"/>
    </source>
</evidence>
<sequence>MSQAEHPDRLHREVTIDDVRQLMGASTPHFALQLRNRIARLIAPLPEGHPARALGEQEVARLTALGYSGETRGHHAEEGMRPMPSVSDATRVTGGPGGESPEPHTTAA</sequence>
<evidence type="ECO:0000313" key="3">
    <source>
        <dbReference type="Proteomes" id="UP000321805"/>
    </source>
</evidence>
<keyword evidence="3" id="KW-1185">Reference proteome</keyword>
<feature type="region of interest" description="Disordered" evidence="1">
    <location>
        <begin position="69"/>
        <end position="108"/>
    </location>
</feature>
<dbReference type="KEGG" id="bsol:FSW04_22355"/>
<dbReference type="Proteomes" id="UP000321805">
    <property type="component" value="Chromosome"/>
</dbReference>
<name>A0A5B8UBL9_9ACTN</name>
<dbReference type="EMBL" id="CP042430">
    <property type="protein sequence ID" value="QEC50042.1"/>
    <property type="molecule type" value="Genomic_DNA"/>
</dbReference>
<gene>
    <name evidence="2" type="ORF">FSW04_22355</name>
</gene>
<accession>A0A5B8UBL9</accession>
<dbReference type="OrthoDB" id="5244192at2"/>
<reference evidence="2 3" key="1">
    <citation type="journal article" date="2018" name="J. Microbiol.">
        <title>Baekduia soli gen. nov., sp. nov., a novel bacterium isolated from the soil of Baekdu Mountain and proposal of a novel family name, Baekduiaceae fam. nov.</title>
        <authorList>
            <person name="An D.S."/>
            <person name="Siddiqi M.Z."/>
            <person name="Kim K.H."/>
            <person name="Yu H.S."/>
            <person name="Im W.T."/>
        </authorList>
    </citation>
    <scope>NUCLEOTIDE SEQUENCE [LARGE SCALE GENOMIC DNA]</scope>
    <source>
        <strain evidence="2 3">BR7-21</strain>
    </source>
</reference>
<proteinExistence type="predicted"/>
<dbReference type="AlphaFoldDB" id="A0A5B8UBL9"/>
<protein>
    <submittedName>
        <fullName evidence="2">Uncharacterized protein</fullName>
    </submittedName>
</protein>
<evidence type="ECO:0000313" key="2">
    <source>
        <dbReference type="EMBL" id="QEC50042.1"/>
    </source>
</evidence>
<organism evidence="2 3">
    <name type="scientific">Baekduia soli</name>
    <dbReference type="NCBI Taxonomy" id="496014"/>
    <lineage>
        <taxon>Bacteria</taxon>
        <taxon>Bacillati</taxon>
        <taxon>Actinomycetota</taxon>
        <taxon>Thermoleophilia</taxon>
        <taxon>Solirubrobacterales</taxon>
        <taxon>Baekduiaceae</taxon>
        <taxon>Baekduia</taxon>
    </lineage>
</organism>